<feature type="compositionally biased region" description="Polar residues" evidence="1">
    <location>
        <begin position="180"/>
        <end position="195"/>
    </location>
</feature>
<organism evidence="2">
    <name type="scientific">freshwater metagenome</name>
    <dbReference type="NCBI Taxonomy" id="449393"/>
    <lineage>
        <taxon>unclassified sequences</taxon>
        <taxon>metagenomes</taxon>
        <taxon>ecological metagenomes</taxon>
    </lineage>
</organism>
<accession>A0A6J7FU75</accession>
<gene>
    <name evidence="2" type="ORF">UFOPK3519_00665</name>
</gene>
<evidence type="ECO:0000313" key="2">
    <source>
        <dbReference type="EMBL" id="CAB4897464.1"/>
    </source>
</evidence>
<dbReference type="EMBL" id="CAFBMG010000037">
    <property type="protein sequence ID" value="CAB4897464.1"/>
    <property type="molecule type" value="Genomic_DNA"/>
</dbReference>
<feature type="region of interest" description="Disordered" evidence="1">
    <location>
        <begin position="174"/>
        <end position="201"/>
    </location>
</feature>
<evidence type="ECO:0000256" key="1">
    <source>
        <dbReference type="SAM" id="MobiDB-lite"/>
    </source>
</evidence>
<sequence>MSQSAGLAFTAAGDHEQFGPPVIGDSGQWVLGSAGLPTQSFLEPGKGWVAYSCRTPWPYLAGCRAQVTTTVAQPDNPNVKSPAIQEAVIQEDTTPTNRAKGQVEYKTDISGGMWSCEDQSKYVSCLKVRHQGTDRDYARYDFELRTFTMAVNVTNYLPQRLVLNKNVVDWNGVVPDSRGETPTETLASGQQNSARSIAPYV</sequence>
<proteinExistence type="predicted"/>
<name>A0A6J7FU75_9ZZZZ</name>
<reference evidence="2" key="1">
    <citation type="submission" date="2020-05" db="EMBL/GenBank/DDBJ databases">
        <authorList>
            <person name="Chiriac C."/>
            <person name="Salcher M."/>
            <person name="Ghai R."/>
            <person name="Kavagutti S V."/>
        </authorList>
    </citation>
    <scope>NUCLEOTIDE SEQUENCE</scope>
</reference>
<dbReference type="AlphaFoldDB" id="A0A6J7FU75"/>
<protein>
    <submittedName>
        <fullName evidence="2">Unannotated protein</fullName>
    </submittedName>
</protein>